<sequence>MNIDDQQFPPQQSPPTNALAGPSTMPEVLPIYLAPPGPPRPRPLLASTQDLVTRFQLLPAYDKYVRPYAPPVGQPSAPVDKGKGKEKEMSVPLGATPRAEPDGEEEDGEGKKKAKNTYKQLIKGIPGKHSMKKDDYLMTTMQVPPKQKIRIAPFDQRTQREAFSVSLEGLKGWNINALVAESPQAREDRKKRKELKKLAKAQGQTPIVAGTPSGLPTTPAVAASLAAAAPVRTATPKPAGVPRPSASIPHANVNPSHPRGRTPVGIGTPQSMPTPGTAAIPTPAPTTAAFSPPVSTPGPASIPTATGAELKRGVKREREPTGDSARIATYKKGVSTANGNGAAAAPKPAMVVSAKAGNAGVRPRPLKKQRMDTEGATRPLPVQQPTPHA</sequence>
<dbReference type="GO" id="GO:0070847">
    <property type="term" value="C:core mediator complex"/>
    <property type="evidence" value="ECO:0007669"/>
    <property type="project" value="TreeGrafter"/>
</dbReference>
<evidence type="ECO:0000313" key="11">
    <source>
        <dbReference type="Proteomes" id="UP000076727"/>
    </source>
</evidence>
<dbReference type="GO" id="GO:0016592">
    <property type="term" value="C:mediator complex"/>
    <property type="evidence" value="ECO:0007669"/>
    <property type="project" value="InterPro"/>
</dbReference>
<feature type="compositionally biased region" description="Pro residues" evidence="9">
    <location>
        <begin position="33"/>
        <end position="42"/>
    </location>
</feature>
<name>A0A165TJF5_9APHY</name>
<dbReference type="STRING" id="1314783.A0A165TJF5"/>
<keyword evidence="7" id="KW-0539">Nucleus</keyword>
<dbReference type="GO" id="GO:0006357">
    <property type="term" value="P:regulation of transcription by RNA polymerase II"/>
    <property type="evidence" value="ECO:0007669"/>
    <property type="project" value="InterPro"/>
</dbReference>
<comment type="subcellular location">
    <subcellularLocation>
        <location evidence="1">Nucleus</location>
    </subcellularLocation>
</comment>
<feature type="region of interest" description="Disordered" evidence="9">
    <location>
        <begin position="233"/>
        <end position="327"/>
    </location>
</feature>
<evidence type="ECO:0000256" key="5">
    <source>
        <dbReference type="ARBA" id="ARBA00023159"/>
    </source>
</evidence>
<evidence type="ECO:0000256" key="3">
    <source>
        <dbReference type="ARBA" id="ARBA00019615"/>
    </source>
</evidence>
<organism evidence="10 11">
    <name type="scientific">Daedalea quercina L-15889</name>
    <dbReference type="NCBI Taxonomy" id="1314783"/>
    <lineage>
        <taxon>Eukaryota</taxon>
        <taxon>Fungi</taxon>
        <taxon>Dikarya</taxon>
        <taxon>Basidiomycota</taxon>
        <taxon>Agaricomycotina</taxon>
        <taxon>Agaricomycetes</taxon>
        <taxon>Polyporales</taxon>
        <taxon>Fomitopsis</taxon>
    </lineage>
</organism>
<feature type="region of interest" description="Disordered" evidence="9">
    <location>
        <begin position="66"/>
        <end position="133"/>
    </location>
</feature>
<evidence type="ECO:0000256" key="2">
    <source>
        <dbReference type="ARBA" id="ARBA00009259"/>
    </source>
</evidence>
<keyword evidence="4" id="KW-0805">Transcription regulation</keyword>
<accession>A0A165TJF5</accession>
<proteinExistence type="inferred from homology"/>
<gene>
    <name evidence="10" type="ORF">DAEQUDRAFT_754388</name>
</gene>
<dbReference type="EMBL" id="KV429036">
    <property type="protein sequence ID" value="KZT73531.1"/>
    <property type="molecule type" value="Genomic_DNA"/>
</dbReference>
<dbReference type="PANTHER" id="PTHR28270:SF1">
    <property type="entry name" value="MEDIATOR OF RNA POLYMERASE II TRANSCRIPTION SUBUNIT 19"/>
    <property type="match status" value="1"/>
</dbReference>
<feature type="compositionally biased region" description="Low complexity" evidence="9">
    <location>
        <begin position="273"/>
        <end position="293"/>
    </location>
</feature>
<dbReference type="PANTHER" id="PTHR28270">
    <property type="entry name" value="MEDIATOR OF RNA POLYMERASE II TRANSCRIPTION SUBUNIT 19"/>
    <property type="match status" value="1"/>
</dbReference>
<keyword evidence="11" id="KW-1185">Reference proteome</keyword>
<feature type="compositionally biased region" description="Basic and acidic residues" evidence="9">
    <location>
        <begin position="309"/>
        <end position="321"/>
    </location>
</feature>
<dbReference type="OrthoDB" id="2160599at2759"/>
<evidence type="ECO:0000256" key="4">
    <source>
        <dbReference type="ARBA" id="ARBA00023015"/>
    </source>
</evidence>
<dbReference type="InterPro" id="IPR013942">
    <property type="entry name" value="Mediator_Med19_fun"/>
</dbReference>
<feature type="region of interest" description="Disordered" evidence="9">
    <location>
        <begin position="356"/>
        <end position="389"/>
    </location>
</feature>
<dbReference type="GO" id="GO:0003712">
    <property type="term" value="F:transcription coregulator activity"/>
    <property type="evidence" value="ECO:0007669"/>
    <property type="project" value="InterPro"/>
</dbReference>
<reference evidence="10 11" key="1">
    <citation type="journal article" date="2016" name="Mol. Biol. Evol.">
        <title>Comparative Genomics of Early-Diverging Mushroom-Forming Fungi Provides Insights into the Origins of Lignocellulose Decay Capabilities.</title>
        <authorList>
            <person name="Nagy L.G."/>
            <person name="Riley R."/>
            <person name="Tritt A."/>
            <person name="Adam C."/>
            <person name="Daum C."/>
            <person name="Floudas D."/>
            <person name="Sun H."/>
            <person name="Yadav J.S."/>
            <person name="Pangilinan J."/>
            <person name="Larsson K.H."/>
            <person name="Matsuura K."/>
            <person name="Barry K."/>
            <person name="Labutti K."/>
            <person name="Kuo R."/>
            <person name="Ohm R.A."/>
            <person name="Bhattacharya S.S."/>
            <person name="Shirouzu T."/>
            <person name="Yoshinaga Y."/>
            <person name="Martin F.M."/>
            <person name="Grigoriev I.V."/>
            <person name="Hibbett D.S."/>
        </authorList>
    </citation>
    <scope>NUCLEOTIDE SEQUENCE [LARGE SCALE GENOMIC DNA]</scope>
    <source>
        <strain evidence="10 11">L-15889</strain>
    </source>
</reference>
<evidence type="ECO:0000256" key="6">
    <source>
        <dbReference type="ARBA" id="ARBA00023163"/>
    </source>
</evidence>
<feature type="compositionally biased region" description="Basic and acidic residues" evidence="9">
    <location>
        <begin position="80"/>
        <end position="89"/>
    </location>
</feature>
<evidence type="ECO:0000256" key="9">
    <source>
        <dbReference type="SAM" id="MobiDB-lite"/>
    </source>
</evidence>
<keyword evidence="5" id="KW-0010">Activator</keyword>
<evidence type="ECO:0000256" key="1">
    <source>
        <dbReference type="ARBA" id="ARBA00004123"/>
    </source>
</evidence>
<feature type="compositionally biased region" description="Low complexity" evidence="9">
    <location>
        <begin position="1"/>
        <end position="10"/>
    </location>
</feature>
<feature type="region of interest" description="Disordered" evidence="9">
    <location>
        <begin position="1"/>
        <end position="46"/>
    </location>
</feature>
<protein>
    <recommendedName>
        <fullName evidence="3">Mediator of RNA polymerase II transcription subunit 19</fullName>
    </recommendedName>
    <alternativeName>
        <fullName evidence="8">Mediator complex subunit 19</fullName>
    </alternativeName>
</protein>
<dbReference type="AlphaFoldDB" id="A0A165TJF5"/>
<feature type="compositionally biased region" description="Basic residues" evidence="9">
    <location>
        <begin position="189"/>
        <end position="199"/>
    </location>
</feature>
<evidence type="ECO:0000313" key="10">
    <source>
        <dbReference type="EMBL" id="KZT73531.1"/>
    </source>
</evidence>
<evidence type="ECO:0000256" key="8">
    <source>
        <dbReference type="ARBA" id="ARBA00032018"/>
    </source>
</evidence>
<dbReference type="Proteomes" id="UP000076727">
    <property type="component" value="Unassembled WGS sequence"/>
</dbReference>
<evidence type="ECO:0000256" key="7">
    <source>
        <dbReference type="ARBA" id="ARBA00023242"/>
    </source>
</evidence>
<feature type="region of interest" description="Disordered" evidence="9">
    <location>
        <begin position="179"/>
        <end position="217"/>
    </location>
</feature>
<keyword evidence="6" id="KW-0804">Transcription</keyword>
<comment type="similarity">
    <text evidence="2">Belongs to the Mediator complex subunit 19 family.</text>
</comment>